<proteinExistence type="predicted"/>
<gene>
    <name evidence="2" type="ORF">AsAng_0054270</name>
</gene>
<protein>
    <submittedName>
        <fullName evidence="2">SIMPL domain-containing protein</fullName>
    </submittedName>
</protein>
<keyword evidence="1" id="KW-0732">Signal</keyword>
<accession>A0A916DVQ9</accession>
<organism evidence="2 3">
    <name type="scientific">Aureispira anguillae</name>
    <dbReference type="NCBI Taxonomy" id="2864201"/>
    <lineage>
        <taxon>Bacteria</taxon>
        <taxon>Pseudomonadati</taxon>
        <taxon>Bacteroidota</taxon>
        <taxon>Saprospiria</taxon>
        <taxon>Saprospirales</taxon>
        <taxon>Saprospiraceae</taxon>
        <taxon>Aureispira</taxon>
    </lineage>
</organism>
<dbReference type="Gene3D" id="3.30.70.2970">
    <property type="entry name" value="Protein of unknown function (DUF541), domain 2"/>
    <property type="match status" value="1"/>
</dbReference>
<reference evidence="2" key="1">
    <citation type="submission" date="2022-09" db="EMBL/GenBank/DDBJ databases">
        <title>Aureispira anguillicida sp. nov., isolated from Leptocephalus of Japanese eel Anguilla japonica.</title>
        <authorList>
            <person name="Yuasa K."/>
            <person name="Mekata T."/>
            <person name="Ikunari K."/>
        </authorList>
    </citation>
    <scope>NUCLEOTIDE SEQUENCE</scope>
    <source>
        <strain evidence="2">EL160426</strain>
    </source>
</reference>
<dbReference type="RefSeq" id="WP_264789863.1">
    <property type="nucleotide sequence ID" value="NZ_AP026867.1"/>
</dbReference>
<evidence type="ECO:0000256" key="1">
    <source>
        <dbReference type="SAM" id="SignalP"/>
    </source>
</evidence>
<dbReference type="Proteomes" id="UP001060919">
    <property type="component" value="Chromosome"/>
</dbReference>
<dbReference type="Pfam" id="PF04402">
    <property type="entry name" value="SIMPL"/>
    <property type="match status" value="1"/>
</dbReference>
<evidence type="ECO:0000313" key="2">
    <source>
        <dbReference type="EMBL" id="BDS14646.1"/>
    </source>
</evidence>
<evidence type="ECO:0000313" key="3">
    <source>
        <dbReference type="Proteomes" id="UP001060919"/>
    </source>
</evidence>
<keyword evidence="3" id="KW-1185">Reference proteome</keyword>
<sequence length="335" mass="38411">MNYQSFKHCNLLILACCILFNVAGTAQKSGNVNRSLGNVNYNNNDYSPNHQVPQDVLPQARMTGGRMVELDVQLLSNQKADNYVAIFNLTQMGKTVEETNKILTDRYNGFAQELQSVGVPKDAIYLDMVTFVPLYEYEKEKKLFSKTHNEVPKGFEMQQNVHIKYKEASMMTKIMAVAAKYEIFDLVKVDYFVDNQEAVYVEMREKAVDHLVKEIELYVEKLGVDLESGYRIVAENKSVSFPLDRYSSYNAFSNVSLGGTPEKGKVLDMYKPKTMYYDKVAYDQFDIVINPTILEPAIQFMYNMKIQIAIKDPSLPKKEHFWLTPDGDILPVKMD</sequence>
<dbReference type="KEGG" id="aup:AsAng_0054270"/>
<dbReference type="EMBL" id="AP026867">
    <property type="protein sequence ID" value="BDS14646.1"/>
    <property type="molecule type" value="Genomic_DNA"/>
</dbReference>
<name>A0A916DVQ9_9BACT</name>
<feature type="chain" id="PRO_5036951119" evidence="1">
    <location>
        <begin position="29"/>
        <end position="335"/>
    </location>
</feature>
<feature type="signal peptide" evidence="1">
    <location>
        <begin position="1"/>
        <end position="28"/>
    </location>
</feature>
<dbReference type="AlphaFoldDB" id="A0A916DVQ9"/>
<dbReference type="InterPro" id="IPR007497">
    <property type="entry name" value="SIMPL/DUF541"/>
</dbReference>